<gene>
    <name evidence="2" type="ORF">BDV36DRAFT_298064</name>
</gene>
<protein>
    <submittedName>
        <fullName evidence="2">Uncharacterized protein</fullName>
    </submittedName>
</protein>
<keyword evidence="1" id="KW-1133">Transmembrane helix</keyword>
<dbReference type="Pfam" id="PF20246">
    <property type="entry name" value="DUF6601"/>
    <property type="match status" value="1"/>
</dbReference>
<organism evidence="2 3">
    <name type="scientific">Aspergillus pseudocaelatus</name>
    <dbReference type="NCBI Taxonomy" id="1825620"/>
    <lineage>
        <taxon>Eukaryota</taxon>
        <taxon>Fungi</taxon>
        <taxon>Dikarya</taxon>
        <taxon>Ascomycota</taxon>
        <taxon>Pezizomycotina</taxon>
        <taxon>Eurotiomycetes</taxon>
        <taxon>Eurotiomycetidae</taxon>
        <taxon>Eurotiales</taxon>
        <taxon>Aspergillaceae</taxon>
        <taxon>Aspergillus</taxon>
        <taxon>Aspergillus subgen. Circumdati</taxon>
    </lineage>
</organism>
<accession>A0ABQ6WE96</accession>
<dbReference type="Proteomes" id="UP000325395">
    <property type="component" value="Unassembled WGS sequence"/>
</dbReference>
<feature type="transmembrane region" description="Helical" evidence="1">
    <location>
        <begin position="124"/>
        <end position="150"/>
    </location>
</feature>
<dbReference type="PANTHER" id="PTHR34414">
    <property type="entry name" value="HET DOMAIN-CONTAINING PROTEIN-RELATED"/>
    <property type="match status" value="1"/>
</dbReference>
<proteinExistence type="predicted"/>
<name>A0ABQ6WE96_9EURO</name>
<keyword evidence="1" id="KW-0812">Transmembrane</keyword>
<dbReference type="EMBL" id="ML735767">
    <property type="protein sequence ID" value="KAE8415452.1"/>
    <property type="molecule type" value="Genomic_DNA"/>
</dbReference>
<keyword evidence="1" id="KW-0472">Membrane</keyword>
<evidence type="ECO:0000256" key="1">
    <source>
        <dbReference type="SAM" id="Phobius"/>
    </source>
</evidence>
<evidence type="ECO:0000313" key="3">
    <source>
        <dbReference type="Proteomes" id="UP000325395"/>
    </source>
</evidence>
<reference evidence="2 3" key="1">
    <citation type="submission" date="2019-04" db="EMBL/GenBank/DDBJ databases">
        <authorList>
            <consortium name="DOE Joint Genome Institute"/>
            <person name="Mondo S."/>
            <person name="Kjaerbolling I."/>
            <person name="Vesth T."/>
            <person name="Frisvad J.C."/>
            <person name="Nybo J.L."/>
            <person name="Theobald S."/>
            <person name="Kildgaard S."/>
            <person name="Isbrandt T."/>
            <person name="Kuo A."/>
            <person name="Sato A."/>
            <person name="Lyhne E.K."/>
            <person name="Kogle M.E."/>
            <person name="Wiebenga A."/>
            <person name="Kun R.S."/>
            <person name="Lubbers R.J."/>
            <person name="Makela M.R."/>
            <person name="Barry K."/>
            <person name="Chovatia M."/>
            <person name="Clum A."/>
            <person name="Daum C."/>
            <person name="Haridas S."/>
            <person name="He G."/>
            <person name="LaButti K."/>
            <person name="Lipzen A."/>
            <person name="Riley R."/>
            <person name="Salamov A."/>
            <person name="Simmons B.A."/>
            <person name="Magnuson J.K."/>
            <person name="Henrissat B."/>
            <person name="Mortensen U.H."/>
            <person name="Larsen T.O."/>
            <person name="Devries R.P."/>
            <person name="Grigoriev I.V."/>
            <person name="Machida M."/>
            <person name="Baker S.E."/>
            <person name="Andersen M.R."/>
            <person name="Cantor M.N."/>
            <person name="Hua S.X."/>
        </authorList>
    </citation>
    <scope>NUCLEOTIDE SEQUENCE [LARGE SCALE GENOMIC DNA]</scope>
    <source>
        <strain evidence="2 3">CBS 117616</strain>
    </source>
</reference>
<evidence type="ECO:0000313" key="2">
    <source>
        <dbReference type="EMBL" id="KAE8415452.1"/>
    </source>
</evidence>
<feature type="transmembrane region" description="Helical" evidence="1">
    <location>
        <begin position="170"/>
        <end position="203"/>
    </location>
</feature>
<dbReference type="PANTHER" id="PTHR34414:SF1">
    <property type="entry name" value="SUBTILISIN-LIKE SERINE PROTEASE"/>
    <property type="match status" value="1"/>
</dbReference>
<sequence length="222" mass="25045">MIPSLYSPPDLQQVKHPACVSDSYRAVALGFLRSYSFLIQHRSDVSLAKEHHLMPEGIGWSQWSRFIAVFRGIDDEDVAKRYWYGQLRLTRLNWVLRILSPRSGANGWFYHEPHWSTIPYMRRAVVPLVFMFAGISLMLSSMQVMLAVPSDSLLSLGGASTGELERMQVIFWGFSLATVFFSSVSLALLILIPLIVIVCQLSWAIRHKPEKLRIGGPPGVTA</sequence>
<dbReference type="InterPro" id="IPR046536">
    <property type="entry name" value="DUF6601"/>
</dbReference>
<keyword evidence="3" id="KW-1185">Reference proteome</keyword>